<dbReference type="GO" id="GO:0005524">
    <property type="term" value="F:ATP binding"/>
    <property type="evidence" value="ECO:0007669"/>
    <property type="project" value="UniProtKB-UniRule"/>
</dbReference>
<evidence type="ECO:0000256" key="9">
    <source>
        <dbReference type="SAM" id="Coils"/>
    </source>
</evidence>
<dbReference type="InterPro" id="IPR019821">
    <property type="entry name" value="Kinesin_motor_CS"/>
</dbReference>
<name>A0A914PQJ8_9BILA</name>
<accession>A0A914PQJ8</accession>
<keyword evidence="6" id="KW-0206">Cytoskeleton</keyword>
<evidence type="ECO:0000256" key="3">
    <source>
        <dbReference type="ARBA" id="ARBA00022840"/>
    </source>
</evidence>
<evidence type="ECO:0000256" key="1">
    <source>
        <dbReference type="ARBA" id="ARBA00004245"/>
    </source>
</evidence>
<dbReference type="InterPro" id="IPR027417">
    <property type="entry name" value="P-loop_NTPase"/>
</dbReference>
<dbReference type="PANTHER" id="PTHR47968:SF75">
    <property type="entry name" value="CENTROMERE-ASSOCIATED PROTEIN E"/>
    <property type="match status" value="1"/>
</dbReference>
<dbReference type="GO" id="GO:0005874">
    <property type="term" value="C:microtubule"/>
    <property type="evidence" value="ECO:0007669"/>
    <property type="project" value="UniProtKB-KW"/>
</dbReference>
<evidence type="ECO:0000313" key="12">
    <source>
        <dbReference type="Proteomes" id="UP000887578"/>
    </source>
</evidence>
<dbReference type="SUPFAM" id="SSF52540">
    <property type="entry name" value="P-loop containing nucleoside triphosphate hydrolases"/>
    <property type="match status" value="1"/>
</dbReference>
<sequence length="899" mass="102820">MKASSRKITEGENLFIAAKVRPCSAEIESSLDIDSENSKITVKSKNKGFHFNNVFDENATQETIYDAIAQPIVDDFLGGINGTLFAYGQTGSGKTYTMNGNKINETSDSQTRGIIPRSIESIFEYLKARLKIDAQFEFLLKCSYIEVYKKVAYDLLRNDGAKVQILASGEQIDIVGAEKFVVTSVEECVCHLRNGWKNRKTAETSMNPESSRSHAIFMLTLVTKNVEGTFVNLRISRLNFVDLAGSENQIENTGDRLKEGACINQDLSHLANIIRDLGTAKKGAYIPYRDRLLTHLLRDSLGGNSRTSVIVTVHPNLEFVNDTVSTLNFAESCKKVKNQAKVNEAISTKDVEAWKAEKQKVQDENVILKEEKENLSKEIQQVKEQTEKRQKEYADTLLMLQNEKKTLKAEVEDATQKLKLMEFEKVENVIRDALKNEQKLKNEMSATIREYEALLGKAAAEQKKQINALEKSQKEASELQLAQIKEKYDLEIKKIMDDLKKSNNALQKLEDKLNEYKLLVAEKDKIIDKSKNELDAKILKYGTLLEKTCAEHKKQEKNQKETYELQLAEMKKEYDLKIKELSDDLKKANEKVEDKQIVDQIDLDPDFNASFGGPDYTIPETEGNQTIDLIKEKSPVSEEKMKESDQKDSSELSTDNGEESSTDENDVDESDEEEIGLSSESDSQTSLISHADGEETESNKSTPSTDEHAGNNETGLNEGTENNQPSATKFVEDTYNYLLHSNNKTKKKELVIFTSNERKKCYRYAFYSRFSYFQCHDCGKSTRILKDENETEYVKAHSHKEECKPFDYFESIQKKGFELCKLQNRKHDKLVIYGKTNDGYDKNQFYSFFYNYKNRYYVCSKCYNGFNKTVIAKIWYAENGREYVQMYNDHSCKPQRVNV</sequence>
<dbReference type="PROSITE" id="PS00411">
    <property type="entry name" value="KINESIN_MOTOR_1"/>
    <property type="match status" value="1"/>
</dbReference>
<evidence type="ECO:0000256" key="5">
    <source>
        <dbReference type="ARBA" id="ARBA00023175"/>
    </source>
</evidence>
<dbReference type="Proteomes" id="UP000887578">
    <property type="component" value="Unplaced"/>
</dbReference>
<feature type="compositionally biased region" description="Polar residues" evidence="10">
    <location>
        <begin position="678"/>
        <end position="688"/>
    </location>
</feature>
<dbReference type="GO" id="GO:0003777">
    <property type="term" value="F:microtubule motor activity"/>
    <property type="evidence" value="ECO:0007669"/>
    <property type="project" value="InterPro"/>
</dbReference>
<dbReference type="Pfam" id="PF00225">
    <property type="entry name" value="Kinesin"/>
    <property type="match status" value="1"/>
</dbReference>
<dbReference type="WBParaSite" id="PDA_v2.g20396.t1">
    <property type="protein sequence ID" value="PDA_v2.g20396.t1"/>
    <property type="gene ID" value="PDA_v2.g20396"/>
</dbReference>
<comment type="similarity">
    <text evidence="7 8">Belongs to the TRAFAC class myosin-kinesin ATPase superfamily. Kinesin family.</text>
</comment>
<dbReference type="GO" id="GO:0007018">
    <property type="term" value="P:microtubule-based movement"/>
    <property type="evidence" value="ECO:0007669"/>
    <property type="project" value="InterPro"/>
</dbReference>
<evidence type="ECO:0000259" key="11">
    <source>
        <dbReference type="PROSITE" id="PS50067"/>
    </source>
</evidence>
<organism evidence="12 13">
    <name type="scientific">Panagrolaimus davidi</name>
    <dbReference type="NCBI Taxonomy" id="227884"/>
    <lineage>
        <taxon>Eukaryota</taxon>
        <taxon>Metazoa</taxon>
        <taxon>Ecdysozoa</taxon>
        <taxon>Nematoda</taxon>
        <taxon>Chromadorea</taxon>
        <taxon>Rhabditida</taxon>
        <taxon>Tylenchina</taxon>
        <taxon>Panagrolaimomorpha</taxon>
        <taxon>Panagrolaimoidea</taxon>
        <taxon>Panagrolaimidae</taxon>
        <taxon>Panagrolaimus</taxon>
    </lineage>
</organism>
<dbReference type="SMART" id="SM00129">
    <property type="entry name" value="KISc"/>
    <property type="match status" value="1"/>
</dbReference>
<evidence type="ECO:0000313" key="13">
    <source>
        <dbReference type="WBParaSite" id="PDA_v2.g20396.t1"/>
    </source>
</evidence>
<evidence type="ECO:0000256" key="2">
    <source>
        <dbReference type="ARBA" id="ARBA00022741"/>
    </source>
</evidence>
<dbReference type="AlphaFoldDB" id="A0A914PQJ8"/>
<keyword evidence="12" id="KW-1185">Reference proteome</keyword>
<keyword evidence="5 7" id="KW-0505">Motor protein</keyword>
<keyword evidence="6" id="KW-0963">Cytoplasm</keyword>
<dbReference type="InterPro" id="IPR027640">
    <property type="entry name" value="Kinesin-like_fam"/>
</dbReference>
<dbReference type="InterPro" id="IPR036961">
    <property type="entry name" value="Kinesin_motor_dom_sf"/>
</dbReference>
<evidence type="ECO:0000256" key="10">
    <source>
        <dbReference type="SAM" id="MobiDB-lite"/>
    </source>
</evidence>
<keyword evidence="2 7" id="KW-0547">Nucleotide-binding</keyword>
<evidence type="ECO:0000256" key="8">
    <source>
        <dbReference type="RuleBase" id="RU000394"/>
    </source>
</evidence>
<feature type="binding site" evidence="7">
    <location>
        <begin position="88"/>
        <end position="95"/>
    </location>
    <ligand>
        <name>ATP</name>
        <dbReference type="ChEBI" id="CHEBI:30616"/>
    </ligand>
</feature>
<feature type="region of interest" description="Disordered" evidence="10">
    <location>
        <begin position="604"/>
        <end position="726"/>
    </location>
</feature>
<feature type="coiled-coil region" evidence="9">
    <location>
        <begin position="553"/>
        <end position="598"/>
    </location>
</feature>
<dbReference type="PROSITE" id="PS50067">
    <property type="entry name" value="KINESIN_MOTOR_2"/>
    <property type="match status" value="1"/>
</dbReference>
<reference evidence="13" key="1">
    <citation type="submission" date="2022-11" db="UniProtKB">
        <authorList>
            <consortium name="WormBaseParasite"/>
        </authorList>
    </citation>
    <scope>IDENTIFICATION</scope>
</reference>
<keyword evidence="4 9" id="KW-0175">Coiled coil</keyword>
<dbReference type="Gene3D" id="3.40.850.10">
    <property type="entry name" value="Kinesin motor domain"/>
    <property type="match status" value="1"/>
</dbReference>
<dbReference type="CDD" id="cd00106">
    <property type="entry name" value="KISc"/>
    <property type="match status" value="1"/>
</dbReference>
<keyword evidence="3 7" id="KW-0067">ATP-binding</keyword>
<dbReference type="InterPro" id="IPR001752">
    <property type="entry name" value="Kinesin_motor_dom"/>
</dbReference>
<dbReference type="PANTHER" id="PTHR47968">
    <property type="entry name" value="CENTROMERE PROTEIN E"/>
    <property type="match status" value="1"/>
</dbReference>
<feature type="coiled-coil region" evidence="9">
    <location>
        <begin position="351"/>
        <end position="526"/>
    </location>
</feature>
<evidence type="ECO:0000256" key="4">
    <source>
        <dbReference type="ARBA" id="ARBA00023054"/>
    </source>
</evidence>
<protein>
    <recommendedName>
        <fullName evidence="8">Kinesin-like protein</fullName>
    </recommendedName>
</protein>
<feature type="compositionally biased region" description="Basic and acidic residues" evidence="10">
    <location>
        <begin position="629"/>
        <end position="650"/>
    </location>
</feature>
<evidence type="ECO:0000256" key="6">
    <source>
        <dbReference type="ARBA" id="ARBA00023212"/>
    </source>
</evidence>
<evidence type="ECO:0000256" key="7">
    <source>
        <dbReference type="PROSITE-ProRule" id="PRU00283"/>
    </source>
</evidence>
<feature type="domain" description="Kinesin motor" evidence="11">
    <location>
        <begin position="13"/>
        <end position="336"/>
    </location>
</feature>
<proteinExistence type="inferred from homology"/>
<dbReference type="PRINTS" id="PR00380">
    <property type="entry name" value="KINESINHEAVY"/>
</dbReference>
<dbReference type="GO" id="GO:0008017">
    <property type="term" value="F:microtubule binding"/>
    <property type="evidence" value="ECO:0007669"/>
    <property type="project" value="InterPro"/>
</dbReference>
<feature type="compositionally biased region" description="Acidic residues" evidence="10">
    <location>
        <begin position="656"/>
        <end position="675"/>
    </location>
</feature>
<feature type="compositionally biased region" description="Low complexity" evidence="10">
    <location>
        <begin position="711"/>
        <end position="723"/>
    </location>
</feature>
<keyword evidence="8" id="KW-0493">Microtubule</keyword>
<comment type="subcellular location">
    <subcellularLocation>
        <location evidence="1">Cytoplasm</location>
        <location evidence="1">Cytoskeleton</location>
    </subcellularLocation>
</comment>